<proteinExistence type="predicted"/>
<feature type="domain" description="Methyl-accepting transducer" evidence="5">
    <location>
        <begin position="124"/>
        <end position="360"/>
    </location>
</feature>
<keyword evidence="4" id="KW-1133">Transmembrane helix</keyword>
<evidence type="ECO:0000256" key="4">
    <source>
        <dbReference type="SAM" id="Phobius"/>
    </source>
</evidence>
<dbReference type="SUPFAM" id="SSF58104">
    <property type="entry name" value="Methyl-accepting chemotaxis protein (MCP) signaling domain"/>
    <property type="match status" value="1"/>
</dbReference>
<dbReference type="GO" id="GO:0006935">
    <property type="term" value="P:chemotaxis"/>
    <property type="evidence" value="ECO:0007669"/>
    <property type="project" value="UniProtKB-ARBA"/>
</dbReference>
<dbReference type="SMART" id="SM00283">
    <property type="entry name" value="MA"/>
    <property type="match status" value="1"/>
</dbReference>
<dbReference type="PANTHER" id="PTHR32089:SF112">
    <property type="entry name" value="LYSOZYME-LIKE PROTEIN-RELATED"/>
    <property type="match status" value="1"/>
</dbReference>
<dbReference type="InterPro" id="IPR004089">
    <property type="entry name" value="MCPsignal_dom"/>
</dbReference>
<dbReference type="Proteomes" id="UP000254266">
    <property type="component" value="Unassembled WGS sequence"/>
</dbReference>
<protein>
    <recommendedName>
        <fullName evidence="5">Methyl-accepting transducer domain-containing protein</fullName>
    </recommendedName>
</protein>
<feature type="transmembrane region" description="Helical" evidence="4">
    <location>
        <begin position="40"/>
        <end position="63"/>
    </location>
</feature>
<dbReference type="GO" id="GO:0016020">
    <property type="term" value="C:membrane"/>
    <property type="evidence" value="ECO:0007669"/>
    <property type="project" value="UniProtKB-SubCell"/>
</dbReference>
<dbReference type="AlphaFoldDB" id="A0A370DJ43"/>
<feature type="transmembrane region" description="Helical" evidence="4">
    <location>
        <begin position="12"/>
        <end position="34"/>
    </location>
</feature>
<evidence type="ECO:0000313" key="6">
    <source>
        <dbReference type="EMBL" id="RDH84901.1"/>
    </source>
</evidence>
<dbReference type="PANTHER" id="PTHR32089">
    <property type="entry name" value="METHYL-ACCEPTING CHEMOTAXIS PROTEIN MCPB"/>
    <property type="match status" value="1"/>
</dbReference>
<dbReference type="EMBL" id="QFXC01000007">
    <property type="protein sequence ID" value="RDH84901.1"/>
    <property type="molecule type" value="Genomic_DNA"/>
</dbReference>
<accession>A0A370DJ43</accession>
<keyword evidence="2 3" id="KW-0807">Transducer</keyword>
<dbReference type="PROSITE" id="PS50111">
    <property type="entry name" value="CHEMOTAXIS_TRANSDUC_2"/>
    <property type="match status" value="1"/>
</dbReference>
<evidence type="ECO:0000259" key="5">
    <source>
        <dbReference type="PROSITE" id="PS50111"/>
    </source>
</evidence>
<keyword evidence="4" id="KW-0812">Transmembrane</keyword>
<evidence type="ECO:0000313" key="7">
    <source>
        <dbReference type="Proteomes" id="UP000254266"/>
    </source>
</evidence>
<keyword evidence="7" id="KW-1185">Reference proteome</keyword>
<reference evidence="6 7" key="1">
    <citation type="journal article" date="2018" name="ISME J.">
        <title>Endosymbiont genomes yield clues of tubeworm success.</title>
        <authorList>
            <person name="Li Y."/>
            <person name="Liles M.R."/>
            <person name="Halanych K.M."/>
        </authorList>
    </citation>
    <scope>NUCLEOTIDE SEQUENCE [LARGE SCALE GENOMIC DNA]</scope>
    <source>
        <strain evidence="6">A1464</strain>
    </source>
</reference>
<evidence type="ECO:0000256" key="3">
    <source>
        <dbReference type="PROSITE-ProRule" id="PRU00284"/>
    </source>
</evidence>
<evidence type="ECO:0000256" key="1">
    <source>
        <dbReference type="ARBA" id="ARBA00004370"/>
    </source>
</evidence>
<keyword evidence="4" id="KW-0472">Membrane</keyword>
<comment type="caution">
    <text evidence="6">The sequence shown here is derived from an EMBL/GenBank/DDBJ whole genome shotgun (WGS) entry which is preliminary data.</text>
</comment>
<dbReference type="Gene3D" id="1.10.287.950">
    <property type="entry name" value="Methyl-accepting chemotaxis protein"/>
    <property type="match status" value="1"/>
</dbReference>
<comment type="subcellular location">
    <subcellularLocation>
        <location evidence="1">Membrane</location>
    </subcellularLocation>
</comment>
<organism evidence="6 7">
    <name type="scientific">endosymbiont of Galathealinum brachiosum</name>
    <dbReference type="NCBI Taxonomy" id="2200906"/>
    <lineage>
        <taxon>Bacteria</taxon>
        <taxon>Pseudomonadati</taxon>
        <taxon>Pseudomonadota</taxon>
        <taxon>Gammaproteobacteria</taxon>
        <taxon>sulfur-oxidizing symbionts</taxon>
    </lineage>
</organism>
<dbReference type="Pfam" id="PF00015">
    <property type="entry name" value="MCPsignal"/>
    <property type="match status" value="1"/>
</dbReference>
<gene>
    <name evidence="6" type="ORF">DIZ80_05395</name>
</gene>
<evidence type="ECO:0000256" key="2">
    <source>
        <dbReference type="ARBA" id="ARBA00023224"/>
    </source>
</evidence>
<sequence>MNNKIIKLLSMNSFITGIGVFSLLLIIFMLNIVATKLSVSQLMLVALIASIAVLLPFLTVIIVSRAKDSVFVQATNILEKYTHMEIDETELITPLSSKAIVVFVNDFNVKLTQLNHQQKIVNDLVVQLTENTQEMNRVSNIIVDGMQQQTSNTSQVQNTIENLLSAISQAREAAVNTFDIANKSEKEGESGKEVMTQAITGVMMLAESVNEAGEIIKKLGEDSKSIGSIIDVITGVAEQTNLLALNAAIEAARAGEQGRGFAVVADEVRSLASQTQSSAQKINEIINILLRHVEDAIKVINTSVEQADNSDGLMEGVTISYSDLVGYLKEVSAISNGLENSSQNTEDSAELANNSLAVIQATSQVATAQMETLQEKSNNLSEMADQLNSMMNATS</sequence>
<dbReference type="GO" id="GO:0007165">
    <property type="term" value="P:signal transduction"/>
    <property type="evidence" value="ECO:0007669"/>
    <property type="project" value="UniProtKB-KW"/>
</dbReference>
<name>A0A370DJ43_9GAMM</name>